<feature type="transmembrane region" description="Helical" evidence="9">
    <location>
        <begin position="522"/>
        <end position="541"/>
    </location>
</feature>
<evidence type="ECO:0000256" key="4">
    <source>
        <dbReference type="ARBA" id="ARBA00022692"/>
    </source>
</evidence>
<evidence type="ECO:0000256" key="9">
    <source>
        <dbReference type="SAM" id="Phobius"/>
    </source>
</evidence>
<evidence type="ECO:0000313" key="13">
    <source>
        <dbReference type="EMBL" id="CAG9797468.1"/>
    </source>
</evidence>
<keyword evidence="4 9" id="KW-0812">Transmembrane</keyword>
<evidence type="ECO:0000256" key="3">
    <source>
        <dbReference type="ARBA" id="ARBA00022475"/>
    </source>
</evidence>
<sequence length="638" mass="74076">MMRFLILALLISTGNCDLSDFSSSNYSSAMSQAVVDYILNFYCNTSSTLNIYHISQSEYMNNNLDVMNEILYHVKTKIVTQIDSLMDLKISIKKEVSNLIFVDSLESFKIITEQLEYDNFEYQGYYLILLTKYSNDIYMWMLKMFEALWSKKIINVNILFMLPENTNDAYMFTYYPYSRYYCEDVVPIQLNQFKDNQWMKKVDYFPKKLRNFFGCHLHVATFNNPPFMIVKQDQNGVVTVDGVDGILLRVLAQRLNFNVNLHMQNELFGSIFKNGTTTGAIKMIIDSEVNFTLGFFASMPMRDAIMQPSFVYFTTNLLWIVPPGKPRSALEKLTNPLKYMVWVLTSILIVIGFIVIALIKMQPLVVQKFVFGNKTQSSGMNYINVILGNSLHQVATRNFSRFMFIVATICFFIIRTCYSSGLVKFMQMDTREQHITRTSQLLEQNFTFYMKKTGTGRDYVLNMPDVLQRVKLLSNPEFDSKLKDVMIDPSYRGAFLTTTGHLAYRNRNLYPKKFHEYAPKPLYSLNIVIYMNLGSCLTVYFNEMLMEFISNGLINKWASEFIDEKYLKKLVEDELKSLTLQQLEGAFQLLIGGLVMGSFVFCLEVLIGLDVIQKIKMRKGINSKLFKKSKKLKIFKVK</sequence>
<feature type="domain" description="Ionotropic glutamate receptor C-terminal" evidence="11">
    <location>
        <begin position="341"/>
        <end position="594"/>
    </location>
</feature>
<dbReference type="AlphaFoldDB" id="A0A9N9RIJ8"/>
<evidence type="ECO:0000256" key="8">
    <source>
        <dbReference type="ARBA" id="ARBA00023180"/>
    </source>
</evidence>
<dbReference type="PANTHER" id="PTHR42643">
    <property type="entry name" value="IONOTROPIC RECEPTOR 20A-RELATED"/>
    <property type="match status" value="1"/>
</dbReference>
<dbReference type="GO" id="GO:0050906">
    <property type="term" value="P:detection of stimulus involved in sensory perception"/>
    <property type="evidence" value="ECO:0007669"/>
    <property type="project" value="UniProtKB-ARBA"/>
</dbReference>
<evidence type="ECO:0000256" key="2">
    <source>
        <dbReference type="ARBA" id="ARBA00008685"/>
    </source>
</evidence>
<dbReference type="PANTHER" id="PTHR42643:SF30">
    <property type="entry name" value="IONOTROPIC RECEPTOR 40A-RELATED"/>
    <property type="match status" value="1"/>
</dbReference>
<keyword evidence="6 9" id="KW-0472">Membrane</keyword>
<keyword evidence="14" id="KW-1185">Reference proteome</keyword>
<name>A0A9N9RIJ8_9DIPT</name>
<feature type="domain" description="Putative ionotropic receptor ligand binding" evidence="12">
    <location>
        <begin position="23"/>
        <end position="211"/>
    </location>
</feature>
<reference evidence="13" key="2">
    <citation type="submission" date="2022-10" db="EMBL/GenBank/DDBJ databases">
        <authorList>
            <consortium name="ENA_rothamsted_submissions"/>
            <consortium name="culmorum"/>
            <person name="King R."/>
        </authorList>
    </citation>
    <scope>NUCLEOTIDE SEQUENCE</scope>
</reference>
<keyword evidence="10" id="KW-0732">Signal</keyword>
<dbReference type="InterPro" id="IPR052192">
    <property type="entry name" value="Insect_Ionotropic_Sensory_Rcpt"/>
</dbReference>
<feature type="transmembrane region" description="Helical" evidence="9">
    <location>
        <begin position="586"/>
        <end position="609"/>
    </location>
</feature>
<organism evidence="13 14">
    <name type="scientific">Chironomus riparius</name>
    <dbReference type="NCBI Taxonomy" id="315576"/>
    <lineage>
        <taxon>Eukaryota</taxon>
        <taxon>Metazoa</taxon>
        <taxon>Ecdysozoa</taxon>
        <taxon>Arthropoda</taxon>
        <taxon>Hexapoda</taxon>
        <taxon>Insecta</taxon>
        <taxon>Pterygota</taxon>
        <taxon>Neoptera</taxon>
        <taxon>Endopterygota</taxon>
        <taxon>Diptera</taxon>
        <taxon>Nematocera</taxon>
        <taxon>Chironomoidea</taxon>
        <taxon>Chironomidae</taxon>
        <taxon>Chironominae</taxon>
        <taxon>Chironomus</taxon>
    </lineage>
</organism>
<evidence type="ECO:0000259" key="11">
    <source>
        <dbReference type="Pfam" id="PF00060"/>
    </source>
</evidence>
<feature type="transmembrane region" description="Helical" evidence="9">
    <location>
        <begin position="304"/>
        <end position="321"/>
    </location>
</feature>
<reference evidence="13" key="1">
    <citation type="submission" date="2022-01" db="EMBL/GenBank/DDBJ databases">
        <authorList>
            <person name="King R."/>
        </authorList>
    </citation>
    <scope>NUCLEOTIDE SEQUENCE</scope>
</reference>
<feature type="transmembrane region" description="Helical" evidence="9">
    <location>
        <begin position="341"/>
        <end position="359"/>
    </location>
</feature>
<evidence type="ECO:0000256" key="5">
    <source>
        <dbReference type="ARBA" id="ARBA00022989"/>
    </source>
</evidence>
<dbReference type="GO" id="GO:0015276">
    <property type="term" value="F:ligand-gated monoatomic ion channel activity"/>
    <property type="evidence" value="ECO:0007669"/>
    <property type="project" value="InterPro"/>
</dbReference>
<keyword evidence="5 9" id="KW-1133">Transmembrane helix</keyword>
<feature type="signal peptide" evidence="10">
    <location>
        <begin position="1"/>
        <end position="16"/>
    </location>
</feature>
<evidence type="ECO:0000256" key="1">
    <source>
        <dbReference type="ARBA" id="ARBA00004651"/>
    </source>
</evidence>
<dbReference type="GO" id="GO:0005886">
    <property type="term" value="C:plasma membrane"/>
    <property type="evidence" value="ECO:0007669"/>
    <property type="project" value="UniProtKB-SubCell"/>
</dbReference>
<dbReference type="OrthoDB" id="8050636at2759"/>
<dbReference type="InterPro" id="IPR001320">
    <property type="entry name" value="Iontro_rcpt_C"/>
</dbReference>
<evidence type="ECO:0000259" key="12">
    <source>
        <dbReference type="Pfam" id="PF24061"/>
    </source>
</evidence>
<dbReference type="SUPFAM" id="SSF53850">
    <property type="entry name" value="Periplasmic binding protein-like II"/>
    <property type="match status" value="1"/>
</dbReference>
<dbReference type="Proteomes" id="UP001153620">
    <property type="component" value="Chromosome 1"/>
</dbReference>
<keyword evidence="3" id="KW-1003">Cell membrane</keyword>
<dbReference type="Pfam" id="PF24061">
    <property type="entry name" value="LBD_receptor"/>
    <property type="match status" value="1"/>
</dbReference>
<evidence type="ECO:0000256" key="6">
    <source>
        <dbReference type="ARBA" id="ARBA00023136"/>
    </source>
</evidence>
<feature type="transmembrane region" description="Helical" evidence="9">
    <location>
        <begin position="399"/>
        <end position="418"/>
    </location>
</feature>
<keyword evidence="7" id="KW-0675">Receptor</keyword>
<evidence type="ECO:0000313" key="14">
    <source>
        <dbReference type="Proteomes" id="UP001153620"/>
    </source>
</evidence>
<evidence type="ECO:0000256" key="10">
    <source>
        <dbReference type="SAM" id="SignalP"/>
    </source>
</evidence>
<protein>
    <recommendedName>
        <fullName evidence="15">Ionotropic receptor</fullName>
    </recommendedName>
</protein>
<evidence type="ECO:0000256" key="7">
    <source>
        <dbReference type="ARBA" id="ARBA00023170"/>
    </source>
</evidence>
<comment type="similarity">
    <text evidence="2">Belongs to the glutamate-gated ion channel (TC 1.A.10.1) family.</text>
</comment>
<dbReference type="Pfam" id="PF00060">
    <property type="entry name" value="Lig_chan"/>
    <property type="match status" value="1"/>
</dbReference>
<dbReference type="InterPro" id="IPR056198">
    <property type="entry name" value="LBD_receptor"/>
</dbReference>
<comment type="subcellular location">
    <subcellularLocation>
        <location evidence="1">Cell membrane</location>
        <topology evidence="1">Multi-pass membrane protein</topology>
    </subcellularLocation>
</comment>
<accession>A0A9N9RIJ8</accession>
<feature type="chain" id="PRO_5040266315" description="Ionotropic receptor" evidence="10">
    <location>
        <begin position="17"/>
        <end position="638"/>
    </location>
</feature>
<keyword evidence="8" id="KW-0325">Glycoprotein</keyword>
<proteinExistence type="inferred from homology"/>
<dbReference type="EMBL" id="OU895877">
    <property type="protein sequence ID" value="CAG9797468.1"/>
    <property type="molecule type" value="Genomic_DNA"/>
</dbReference>
<evidence type="ECO:0008006" key="15">
    <source>
        <dbReference type="Google" id="ProtNLM"/>
    </source>
</evidence>
<gene>
    <name evidence="13" type="ORF">CHIRRI_LOCUS466</name>
</gene>
<dbReference type="Gene3D" id="3.40.190.10">
    <property type="entry name" value="Periplasmic binding protein-like II"/>
    <property type="match status" value="1"/>
</dbReference>